<evidence type="ECO:0000313" key="10">
    <source>
        <dbReference type="EMBL" id="OJJ36105.1"/>
    </source>
</evidence>
<accession>A0A1L9RMC9</accession>
<dbReference type="Proteomes" id="UP000184383">
    <property type="component" value="Unassembled WGS sequence"/>
</dbReference>
<dbReference type="PANTHER" id="PTHR47634">
    <property type="entry name" value="PROTEIN KINASE DOMAIN-CONTAINING PROTEIN-RELATED"/>
    <property type="match status" value="1"/>
</dbReference>
<evidence type="ECO:0000256" key="5">
    <source>
        <dbReference type="ARBA" id="ARBA00022777"/>
    </source>
</evidence>
<dbReference type="InterPro" id="IPR011009">
    <property type="entry name" value="Kinase-like_dom_sf"/>
</dbReference>
<dbReference type="GO" id="GO:0004674">
    <property type="term" value="F:protein serine/threonine kinase activity"/>
    <property type="evidence" value="ECO:0007669"/>
    <property type="project" value="UniProtKB-KW"/>
</dbReference>
<evidence type="ECO:0000256" key="4">
    <source>
        <dbReference type="ARBA" id="ARBA00022741"/>
    </source>
</evidence>
<dbReference type="PROSITE" id="PS00108">
    <property type="entry name" value="PROTEIN_KINASE_ST"/>
    <property type="match status" value="1"/>
</dbReference>
<dbReference type="InterPro" id="IPR000719">
    <property type="entry name" value="Prot_kinase_dom"/>
</dbReference>
<dbReference type="PROSITE" id="PS50011">
    <property type="entry name" value="PROTEIN_KINASE_DOM"/>
    <property type="match status" value="1"/>
</dbReference>
<dbReference type="EMBL" id="KV878212">
    <property type="protein sequence ID" value="OJJ36105.1"/>
    <property type="molecule type" value="Genomic_DNA"/>
</dbReference>
<dbReference type="Gene3D" id="1.10.510.10">
    <property type="entry name" value="Transferase(Phosphotransferase) domain 1"/>
    <property type="match status" value="1"/>
</dbReference>
<dbReference type="GO" id="GO:0050684">
    <property type="term" value="P:regulation of mRNA processing"/>
    <property type="evidence" value="ECO:0007669"/>
    <property type="project" value="TreeGrafter"/>
</dbReference>
<comment type="catalytic activity">
    <reaction evidence="7">
        <text>L-threonyl-[protein] + ATP = O-phospho-L-threonyl-[protein] + ADP + H(+)</text>
        <dbReference type="Rhea" id="RHEA:46608"/>
        <dbReference type="Rhea" id="RHEA-COMP:11060"/>
        <dbReference type="Rhea" id="RHEA-COMP:11605"/>
        <dbReference type="ChEBI" id="CHEBI:15378"/>
        <dbReference type="ChEBI" id="CHEBI:30013"/>
        <dbReference type="ChEBI" id="CHEBI:30616"/>
        <dbReference type="ChEBI" id="CHEBI:61977"/>
        <dbReference type="ChEBI" id="CHEBI:456216"/>
        <dbReference type="EC" id="2.7.11.1"/>
    </reaction>
</comment>
<dbReference type="SUPFAM" id="SSF56112">
    <property type="entry name" value="Protein kinase-like (PK-like)"/>
    <property type="match status" value="1"/>
</dbReference>
<keyword evidence="3" id="KW-0808">Transferase</keyword>
<evidence type="ECO:0000256" key="8">
    <source>
        <dbReference type="ARBA" id="ARBA00048679"/>
    </source>
</evidence>
<dbReference type="Gene3D" id="3.30.200.20">
    <property type="entry name" value="Phosphorylase Kinase, domain 1"/>
    <property type="match status" value="1"/>
</dbReference>
<gene>
    <name evidence="10" type="ORF">ASPWEDRAFT_51964</name>
</gene>
<dbReference type="PANTHER" id="PTHR47634:SF9">
    <property type="entry name" value="PROTEIN KINASE DOMAIN-CONTAINING PROTEIN-RELATED"/>
    <property type="match status" value="1"/>
</dbReference>
<dbReference type="GO" id="GO:0000245">
    <property type="term" value="P:spliceosomal complex assembly"/>
    <property type="evidence" value="ECO:0007669"/>
    <property type="project" value="TreeGrafter"/>
</dbReference>
<evidence type="ECO:0000256" key="7">
    <source>
        <dbReference type="ARBA" id="ARBA00047899"/>
    </source>
</evidence>
<dbReference type="SMART" id="SM00220">
    <property type="entry name" value="S_TKc"/>
    <property type="match status" value="1"/>
</dbReference>
<name>A0A1L9RMC9_ASPWE</name>
<evidence type="ECO:0000313" key="11">
    <source>
        <dbReference type="Proteomes" id="UP000184383"/>
    </source>
</evidence>
<organism evidence="10 11">
    <name type="scientific">Aspergillus wentii DTO 134E9</name>
    <dbReference type="NCBI Taxonomy" id="1073089"/>
    <lineage>
        <taxon>Eukaryota</taxon>
        <taxon>Fungi</taxon>
        <taxon>Dikarya</taxon>
        <taxon>Ascomycota</taxon>
        <taxon>Pezizomycotina</taxon>
        <taxon>Eurotiomycetes</taxon>
        <taxon>Eurotiomycetidae</taxon>
        <taxon>Eurotiales</taxon>
        <taxon>Aspergillaceae</taxon>
        <taxon>Aspergillus</taxon>
        <taxon>Aspergillus subgen. Cremei</taxon>
    </lineage>
</organism>
<evidence type="ECO:0000259" key="9">
    <source>
        <dbReference type="PROSITE" id="PS50011"/>
    </source>
</evidence>
<dbReference type="AlphaFoldDB" id="A0A1L9RMC9"/>
<keyword evidence="11" id="KW-1185">Reference proteome</keyword>
<dbReference type="OrthoDB" id="5979581at2759"/>
<dbReference type="GO" id="GO:0005524">
    <property type="term" value="F:ATP binding"/>
    <property type="evidence" value="ECO:0007669"/>
    <property type="project" value="UniProtKB-KW"/>
</dbReference>
<protein>
    <recommendedName>
        <fullName evidence="1">non-specific serine/threonine protein kinase</fullName>
        <ecNumber evidence="1">2.7.11.1</ecNumber>
    </recommendedName>
</protein>
<evidence type="ECO:0000256" key="3">
    <source>
        <dbReference type="ARBA" id="ARBA00022679"/>
    </source>
</evidence>
<keyword evidence="2" id="KW-0723">Serine/threonine-protein kinase</keyword>
<reference evidence="11" key="1">
    <citation type="journal article" date="2017" name="Genome Biol.">
        <title>Comparative genomics reveals high biological diversity and specific adaptations in the industrially and medically important fungal genus Aspergillus.</title>
        <authorList>
            <person name="de Vries R.P."/>
            <person name="Riley R."/>
            <person name="Wiebenga A."/>
            <person name="Aguilar-Osorio G."/>
            <person name="Amillis S."/>
            <person name="Uchima C.A."/>
            <person name="Anderluh G."/>
            <person name="Asadollahi M."/>
            <person name="Askin M."/>
            <person name="Barry K."/>
            <person name="Battaglia E."/>
            <person name="Bayram O."/>
            <person name="Benocci T."/>
            <person name="Braus-Stromeyer S.A."/>
            <person name="Caldana C."/>
            <person name="Canovas D."/>
            <person name="Cerqueira G.C."/>
            <person name="Chen F."/>
            <person name="Chen W."/>
            <person name="Choi C."/>
            <person name="Clum A."/>
            <person name="Dos Santos R.A."/>
            <person name="Damasio A.R."/>
            <person name="Diallinas G."/>
            <person name="Emri T."/>
            <person name="Fekete E."/>
            <person name="Flipphi M."/>
            <person name="Freyberg S."/>
            <person name="Gallo A."/>
            <person name="Gournas C."/>
            <person name="Habgood R."/>
            <person name="Hainaut M."/>
            <person name="Harispe M.L."/>
            <person name="Henrissat B."/>
            <person name="Hilden K.S."/>
            <person name="Hope R."/>
            <person name="Hossain A."/>
            <person name="Karabika E."/>
            <person name="Karaffa L."/>
            <person name="Karanyi Z."/>
            <person name="Krasevec N."/>
            <person name="Kuo A."/>
            <person name="Kusch H."/>
            <person name="LaButti K."/>
            <person name="Lagendijk E.L."/>
            <person name="Lapidus A."/>
            <person name="Levasseur A."/>
            <person name="Lindquist E."/>
            <person name="Lipzen A."/>
            <person name="Logrieco A.F."/>
            <person name="MacCabe A."/>
            <person name="Maekelae M.R."/>
            <person name="Malavazi I."/>
            <person name="Melin P."/>
            <person name="Meyer V."/>
            <person name="Mielnichuk N."/>
            <person name="Miskei M."/>
            <person name="Molnar A.P."/>
            <person name="Mule G."/>
            <person name="Ngan C.Y."/>
            <person name="Orejas M."/>
            <person name="Orosz E."/>
            <person name="Ouedraogo J.P."/>
            <person name="Overkamp K.M."/>
            <person name="Park H.-S."/>
            <person name="Perrone G."/>
            <person name="Piumi F."/>
            <person name="Punt P.J."/>
            <person name="Ram A.F."/>
            <person name="Ramon A."/>
            <person name="Rauscher S."/>
            <person name="Record E."/>
            <person name="Riano-Pachon D.M."/>
            <person name="Robert V."/>
            <person name="Roehrig J."/>
            <person name="Ruller R."/>
            <person name="Salamov A."/>
            <person name="Salih N.S."/>
            <person name="Samson R.A."/>
            <person name="Sandor E."/>
            <person name="Sanguinetti M."/>
            <person name="Schuetze T."/>
            <person name="Sepcic K."/>
            <person name="Shelest E."/>
            <person name="Sherlock G."/>
            <person name="Sophianopoulou V."/>
            <person name="Squina F.M."/>
            <person name="Sun H."/>
            <person name="Susca A."/>
            <person name="Todd R.B."/>
            <person name="Tsang A."/>
            <person name="Unkles S.E."/>
            <person name="van de Wiele N."/>
            <person name="van Rossen-Uffink D."/>
            <person name="Oliveira J.V."/>
            <person name="Vesth T.C."/>
            <person name="Visser J."/>
            <person name="Yu J.-H."/>
            <person name="Zhou M."/>
            <person name="Andersen M.R."/>
            <person name="Archer D.B."/>
            <person name="Baker S.E."/>
            <person name="Benoit I."/>
            <person name="Brakhage A.A."/>
            <person name="Braus G.H."/>
            <person name="Fischer R."/>
            <person name="Frisvad J.C."/>
            <person name="Goldman G.H."/>
            <person name="Houbraken J."/>
            <person name="Oakley B."/>
            <person name="Pocsi I."/>
            <person name="Scazzocchio C."/>
            <person name="Seiboth B."/>
            <person name="vanKuyk P.A."/>
            <person name="Wortman J."/>
            <person name="Dyer P.S."/>
            <person name="Grigoriev I.V."/>
        </authorList>
    </citation>
    <scope>NUCLEOTIDE SEQUENCE [LARGE SCALE GENOMIC DNA]</scope>
    <source>
        <strain evidence="11">DTO 134E9</strain>
    </source>
</reference>
<sequence>MNKNGIIREEGDVYHYGGFHPVHFGEVYNGKYEVLRKLGYGRYSTVWLAQNTQNKAFKALKVLGAECYKGSNDIYELEILQHLRDADPSHLGYGYISTLLDSFEHDGPNGRHVCLVFDVMGETLRSFGTWFRHHMVPNAVMRRFTFQLLIALDYAHDCGVVHTDIKPSNIMVKIKNESVISDLYLPNNPPDLAAYNSSTDPSIIKCQPLKHDYFHQGADFLDFDIVLGDWGVASWTRFHLSELIQPVALRSPEVLIKGPWGPSTDLWNLGAVLLEVFRAVRMFSGVNPSSGDYEIRVHLHEIVDLFGPFPKPFLERGDQEMVKEYFDDEGRIKELPPLDRPGLESEAFMEDLNEEDRRKFVMFLESLMKIDPADRKSTMELLATPWIDAVKPKA</sequence>
<dbReference type="InterPro" id="IPR008271">
    <property type="entry name" value="Ser/Thr_kinase_AS"/>
</dbReference>
<dbReference type="InterPro" id="IPR051334">
    <property type="entry name" value="SRPK"/>
</dbReference>
<dbReference type="GeneID" id="63753528"/>
<evidence type="ECO:0000256" key="6">
    <source>
        <dbReference type="ARBA" id="ARBA00022840"/>
    </source>
</evidence>
<keyword evidence="6" id="KW-0067">ATP-binding</keyword>
<proteinExistence type="predicted"/>
<dbReference type="EC" id="2.7.11.1" evidence="1"/>
<keyword evidence="4" id="KW-0547">Nucleotide-binding</keyword>
<dbReference type="STRING" id="1073089.A0A1L9RMC9"/>
<keyword evidence="5" id="KW-0418">Kinase</keyword>
<comment type="catalytic activity">
    <reaction evidence="8">
        <text>L-seryl-[protein] + ATP = O-phospho-L-seryl-[protein] + ADP + H(+)</text>
        <dbReference type="Rhea" id="RHEA:17989"/>
        <dbReference type="Rhea" id="RHEA-COMP:9863"/>
        <dbReference type="Rhea" id="RHEA-COMP:11604"/>
        <dbReference type="ChEBI" id="CHEBI:15378"/>
        <dbReference type="ChEBI" id="CHEBI:29999"/>
        <dbReference type="ChEBI" id="CHEBI:30616"/>
        <dbReference type="ChEBI" id="CHEBI:83421"/>
        <dbReference type="ChEBI" id="CHEBI:456216"/>
        <dbReference type="EC" id="2.7.11.1"/>
    </reaction>
</comment>
<dbReference type="Pfam" id="PF00069">
    <property type="entry name" value="Pkinase"/>
    <property type="match status" value="2"/>
</dbReference>
<evidence type="ECO:0000256" key="2">
    <source>
        <dbReference type="ARBA" id="ARBA00022527"/>
    </source>
</evidence>
<dbReference type="VEuPathDB" id="FungiDB:ASPWEDRAFT_51964"/>
<feature type="domain" description="Protein kinase" evidence="9">
    <location>
        <begin position="32"/>
        <end position="387"/>
    </location>
</feature>
<dbReference type="RefSeq" id="XP_040689781.1">
    <property type="nucleotide sequence ID" value="XM_040837680.1"/>
</dbReference>
<evidence type="ECO:0000256" key="1">
    <source>
        <dbReference type="ARBA" id="ARBA00012513"/>
    </source>
</evidence>